<evidence type="ECO:0000256" key="3">
    <source>
        <dbReference type="ARBA" id="ARBA00023015"/>
    </source>
</evidence>
<dbReference type="CDD" id="cd12148">
    <property type="entry name" value="fungal_TF_MHR"/>
    <property type="match status" value="1"/>
</dbReference>
<dbReference type="SUPFAM" id="SSF57701">
    <property type="entry name" value="Zn2/Cys6 DNA-binding domain"/>
    <property type="match status" value="1"/>
</dbReference>
<protein>
    <recommendedName>
        <fullName evidence="8">Zn(2)-C6 fungal-type domain-containing protein</fullName>
    </recommendedName>
</protein>
<evidence type="ECO:0000256" key="2">
    <source>
        <dbReference type="ARBA" id="ARBA00022723"/>
    </source>
</evidence>
<dbReference type="CDD" id="cd00067">
    <property type="entry name" value="GAL4"/>
    <property type="match status" value="1"/>
</dbReference>
<keyword evidence="3" id="KW-0805">Transcription regulation</keyword>
<comment type="caution">
    <text evidence="9">The sequence shown here is derived from an EMBL/GenBank/DDBJ whole genome shotgun (WGS) entry which is preliminary data.</text>
</comment>
<reference evidence="10" key="1">
    <citation type="journal article" date="2014" name="Genome Announc.">
        <title>Genome sequence and annotation of Acremonium chrysogenum, producer of the beta-lactam antibiotic cephalosporin C.</title>
        <authorList>
            <person name="Terfehr D."/>
            <person name="Dahlmann T.A."/>
            <person name="Specht T."/>
            <person name="Zadra I."/>
            <person name="Kuernsteiner H."/>
            <person name="Kueck U."/>
        </authorList>
    </citation>
    <scope>NUCLEOTIDE SEQUENCE [LARGE SCALE GENOMIC DNA]</scope>
    <source>
        <strain evidence="10">ATCC 11550 / CBS 779.69 / DSM 880 / IAM 14645 / JCM 23072 / IMI 49137</strain>
    </source>
</reference>
<dbReference type="OrthoDB" id="3429912at2759"/>
<dbReference type="InterPro" id="IPR036864">
    <property type="entry name" value="Zn2-C6_fun-type_DNA-bd_sf"/>
</dbReference>
<dbReference type="PROSITE" id="PS50048">
    <property type="entry name" value="ZN2_CY6_FUNGAL_2"/>
    <property type="match status" value="1"/>
</dbReference>
<dbReference type="Gene3D" id="4.10.240.10">
    <property type="entry name" value="Zn(2)-C6 fungal-type DNA-binding domain"/>
    <property type="match status" value="1"/>
</dbReference>
<dbReference type="InterPro" id="IPR001138">
    <property type="entry name" value="Zn2Cys6_DnaBD"/>
</dbReference>
<dbReference type="EMBL" id="JPKY01000153">
    <property type="protein sequence ID" value="KFH40982.1"/>
    <property type="molecule type" value="Genomic_DNA"/>
</dbReference>
<keyword evidence="5" id="KW-0804">Transcription</keyword>
<evidence type="ECO:0000256" key="1">
    <source>
        <dbReference type="ARBA" id="ARBA00004123"/>
    </source>
</evidence>
<keyword evidence="2" id="KW-0479">Metal-binding</keyword>
<feature type="compositionally biased region" description="Polar residues" evidence="7">
    <location>
        <begin position="139"/>
        <end position="148"/>
    </location>
</feature>
<dbReference type="Pfam" id="PF00172">
    <property type="entry name" value="Zn_clus"/>
    <property type="match status" value="1"/>
</dbReference>
<evidence type="ECO:0000256" key="7">
    <source>
        <dbReference type="SAM" id="MobiDB-lite"/>
    </source>
</evidence>
<evidence type="ECO:0000313" key="10">
    <source>
        <dbReference type="Proteomes" id="UP000029964"/>
    </source>
</evidence>
<name>A0A086SV50_HAPC1</name>
<dbReference type="GO" id="GO:0000981">
    <property type="term" value="F:DNA-binding transcription factor activity, RNA polymerase II-specific"/>
    <property type="evidence" value="ECO:0007669"/>
    <property type="project" value="InterPro"/>
</dbReference>
<evidence type="ECO:0000259" key="8">
    <source>
        <dbReference type="PROSITE" id="PS50048"/>
    </source>
</evidence>
<feature type="region of interest" description="Disordered" evidence="7">
    <location>
        <begin position="101"/>
        <end position="148"/>
    </location>
</feature>
<gene>
    <name evidence="9" type="ORF">ACRE_083110</name>
</gene>
<keyword evidence="6" id="KW-0539">Nucleus</keyword>
<dbReference type="GO" id="GO:0006351">
    <property type="term" value="P:DNA-templated transcription"/>
    <property type="evidence" value="ECO:0007669"/>
    <property type="project" value="InterPro"/>
</dbReference>
<evidence type="ECO:0000313" key="9">
    <source>
        <dbReference type="EMBL" id="KFH40982.1"/>
    </source>
</evidence>
<dbReference type="GO" id="GO:0005634">
    <property type="term" value="C:nucleus"/>
    <property type="evidence" value="ECO:0007669"/>
    <property type="project" value="UniProtKB-SubCell"/>
</dbReference>
<dbReference type="PANTHER" id="PTHR31845">
    <property type="entry name" value="FINGER DOMAIN PROTEIN, PUTATIVE-RELATED"/>
    <property type="match status" value="1"/>
</dbReference>
<dbReference type="PANTHER" id="PTHR31845:SF17">
    <property type="entry name" value="ZN(II)2CYS6 TRANSCRIPTION FACTOR (EUROFUNG)"/>
    <property type="match status" value="1"/>
</dbReference>
<dbReference type="HOGENOM" id="CLU_010001_1_0_1"/>
<sequence>MGDAARPRLAACIVCRRSKIKCDWSPGEARCKRCIQLGRDCVRPDVHVGRQKGIKNKRVGLEKALFQVEQAVRRSTSGEPQQPEDGKVVARLRELLGELQSSNRLAFPSSSRGYQDAEDESSDEETTPPALTGGEEAGSNLTSTPDMAQTSEETLAVDDAENPLELLARASYFQPAEGPPHALPAASTEAPGRVKHHNYHHLSQQQNHQEHQLAPTIKSQEAKDLKRFFASAARVNLDIGEDVDPICLGLVTTEEGEALFSFFYEKLAHTRWGLDPRVYTFSYTRSRSSFLCTSIMAASALFWPSAGALSKRLSNHVKTLANRVVPHRHKSVEIVLAFLINVPWMSPGSHSTSDETSAYISTAMTIAIDLCLHKVIASPEKMGPGSGLTVARGECLDPRTALAMDGLQDVEPASERGELLLRGRERCWISLFVLERGMCLARGRPFLVPITRSLKDCDDWHKTPLAEKQDGPLLSMAVLRRDLDGLFATVRGLCDGSQTVSSDGSLIAQTIERAIEQFFDQWYSKWGATIGAGPERRLPPYVDILVTHTRLSIYGSVINHPTAPLEVRRFFRTAGLSSALTVMRTAIQGESQLQSMPNNTTIMISFAACFALTLSAYAAGGSTLAPSVRKLIDEAAGVLERIGAVTEHRNGLSVLYGRHLRQIVRRVAKGGLKEGMRMSTTSPSVPASQGTPVAMHAPPMDHQQQLQQQEQQQQQYQQQQQILWPETLQFSTMSDDQIMQVLNQPVNDFDPSFGGLSWDDMNNFDWLHWPEFGS</sequence>
<dbReference type="Proteomes" id="UP000029964">
    <property type="component" value="Unassembled WGS sequence"/>
</dbReference>
<feature type="compositionally biased region" description="Acidic residues" evidence="7">
    <location>
        <begin position="116"/>
        <end position="126"/>
    </location>
</feature>
<proteinExistence type="predicted"/>
<dbReference type="SMART" id="SM00066">
    <property type="entry name" value="GAL4"/>
    <property type="match status" value="1"/>
</dbReference>
<feature type="compositionally biased region" description="Polar residues" evidence="7">
    <location>
        <begin position="678"/>
        <end position="691"/>
    </location>
</feature>
<feature type="compositionally biased region" description="Low complexity" evidence="7">
    <location>
        <begin position="703"/>
        <end position="713"/>
    </location>
</feature>
<comment type="subcellular location">
    <subcellularLocation>
        <location evidence="1">Nucleus</location>
    </subcellularLocation>
</comment>
<accession>A0A086SV50</accession>
<dbReference type="InterPro" id="IPR007219">
    <property type="entry name" value="XnlR_reg_dom"/>
</dbReference>
<dbReference type="InterPro" id="IPR051089">
    <property type="entry name" value="prtT"/>
</dbReference>
<dbReference type="PROSITE" id="PS00463">
    <property type="entry name" value="ZN2_CY6_FUNGAL_1"/>
    <property type="match status" value="1"/>
</dbReference>
<evidence type="ECO:0000256" key="4">
    <source>
        <dbReference type="ARBA" id="ARBA00023125"/>
    </source>
</evidence>
<dbReference type="SMART" id="SM00906">
    <property type="entry name" value="Fungal_trans"/>
    <property type="match status" value="1"/>
</dbReference>
<feature type="region of interest" description="Disordered" evidence="7">
    <location>
        <begin position="675"/>
        <end position="713"/>
    </location>
</feature>
<feature type="domain" description="Zn(2)-C6 fungal-type" evidence="8">
    <location>
        <begin position="11"/>
        <end position="43"/>
    </location>
</feature>
<organism evidence="9 10">
    <name type="scientific">Hapsidospora chrysogenum (strain ATCC 11550 / CBS 779.69 / DSM 880 / IAM 14645 / JCM 23072 / IMI 49137)</name>
    <name type="common">Acremonium chrysogenum</name>
    <dbReference type="NCBI Taxonomy" id="857340"/>
    <lineage>
        <taxon>Eukaryota</taxon>
        <taxon>Fungi</taxon>
        <taxon>Dikarya</taxon>
        <taxon>Ascomycota</taxon>
        <taxon>Pezizomycotina</taxon>
        <taxon>Sordariomycetes</taxon>
        <taxon>Hypocreomycetidae</taxon>
        <taxon>Hypocreales</taxon>
        <taxon>Bionectriaceae</taxon>
        <taxon>Hapsidospora</taxon>
    </lineage>
</organism>
<dbReference type="STRING" id="857340.A0A086SV50"/>
<dbReference type="AlphaFoldDB" id="A0A086SV50"/>
<evidence type="ECO:0000256" key="5">
    <source>
        <dbReference type="ARBA" id="ARBA00023163"/>
    </source>
</evidence>
<feature type="compositionally biased region" description="Polar residues" evidence="7">
    <location>
        <begin position="101"/>
        <end position="113"/>
    </location>
</feature>
<dbReference type="GO" id="GO:0000976">
    <property type="term" value="F:transcription cis-regulatory region binding"/>
    <property type="evidence" value="ECO:0007669"/>
    <property type="project" value="TreeGrafter"/>
</dbReference>
<keyword evidence="10" id="KW-1185">Reference proteome</keyword>
<evidence type="ECO:0000256" key="6">
    <source>
        <dbReference type="ARBA" id="ARBA00023242"/>
    </source>
</evidence>
<keyword evidence="4" id="KW-0238">DNA-binding</keyword>
<dbReference type="GO" id="GO:0008270">
    <property type="term" value="F:zinc ion binding"/>
    <property type="evidence" value="ECO:0007669"/>
    <property type="project" value="InterPro"/>
</dbReference>